<dbReference type="RefSeq" id="WP_348757403.1">
    <property type="nucleotide sequence ID" value="NZ_OZ026884.1"/>
</dbReference>
<dbReference type="PANTHER" id="PTHR45947:SF3">
    <property type="entry name" value="SULFOQUINOVOSYL TRANSFERASE SQD2"/>
    <property type="match status" value="1"/>
</dbReference>
<dbReference type="EMBL" id="OZ026884">
    <property type="protein sequence ID" value="CAL1240842.1"/>
    <property type="molecule type" value="Genomic_DNA"/>
</dbReference>
<evidence type="ECO:0000313" key="2">
    <source>
        <dbReference type="Proteomes" id="UP001497493"/>
    </source>
</evidence>
<dbReference type="PANTHER" id="PTHR45947">
    <property type="entry name" value="SULFOQUINOVOSYL TRANSFERASE SQD2"/>
    <property type="match status" value="1"/>
</dbReference>
<dbReference type="Proteomes" id="UP001497493">
    <property type="component" value="Chromosome"/>
</dbReference>
<gene>
    <name evidence="1" type="ORF">MECH1_V1_2066</name>
</gene>
<evidence type="ECO:0000313" key="1">
    <source>
        <dbReference type="EMBL" id="CAL1240842.1"/>
    </source>
</evidence>
<accession>A0ABM9NJQ8</accession>
<dbReference type="SUPFAM" id="SSF53756">
    <property type="entry name" value="UDP-Glycosyltransferase/glycogen phosphorylase"/>
    <property type="match status" value="1"/>
</dbReference>
<name>A0ABM9NJQ8_9GAMM</name>
<reference evidence="1 2" key="1">
    <citation type="submission" date="2024-04" db="EMBL/GenBank/DDBJ databases">
        <authorList>
            <person name="Cremers G."/>
        </authorList>
    </citation>
    <scope>NUCLEOTIDE SEQUENCE [LARGE SCALE GENOMIC DNA]</scope>
    <source>
        <strain evidence="1">MeCH1-AG</strain>
    </source>
</reference>
<sequence>MKPCWLFVDSFPVFGGHEVMLLRLMAELSSQGRIRPRLLARRECRLYERGRDYLTPDSFAPRPPGRPGLWSRMAWAWRDGLAFLRTVTRLRPALCVVAENCLLSQALFVGLARLLGVRVIVYVPLVDTFAAMGFRWARLRDWLVRHGYAQLPDAWLTITPEQAHAFARWAKVRRPIHTLPNTVAPAIEALAQVPLPPHPTNHGRLRVLVLGRLEPFQKGLDLLLDHIETASLPPGLTIALVGDGPYAEEIQRRQRHNPALAGIVSLRPWSDPARVMGEHDLLLLPSRFEGVPLVMLEAMALGLPVVASDLPGTRAYLPETCLFPVGDLGAAFAIIQRLAVHEEERRAITDTNRRTFTARASGAAFAAAVAQLAEQLTLELAHS</sequence>
<protein>
    <submittedName>
        <fullName evidence="1">Uncharacterized protein</fullName>
    </submittedName>
</protein>
<organism evidence="1 2">
    <name type="scientific">Candidatus Methylocalor cossyra</name>
    <dbReference type="NCBI Taxonomy" id="3108543"/>
    <lineage>
        <taxon>Bacteria</taxon>
        <taxon>Pseudomonadati</taxon>
        <taxon>Pseudomonadota</taxon>
        <taxon>Gammaproteobacteria</taxon>
        <taxon>Methylococcales</taxon>
        <taxon>Methylococcaceae</taxon>
        <taxon>Candidatus Methylocalor</taxon>
    </lineage>
</organism>
<dbReference type="Pfam" id="PF13692">
    <property type="entry name" value="Glyco_trans_1_4"/>
    <property type="match status" value="1"/>
</dbReference>
<dbReference type="CDD" id="cd03801">
    <property type="entry name" value="GT4_PimA-like"/>
    <property type="match status" value="1"/>
</dbReference>
<dbReference type="InterPro" id="IPR050194">
    <property type="entry name" value="Glycosyltransferase_grp1"/>
</dbReference>
<dbReference type="Gene3D" id="3.40.50.2000">
    <property type="entry name" value="Glycogen Phosphorylase B"/>
    <property type="match status" value="2"/>
</dbReference>
<keyword evidence="2" id="KW-1185">Reference proteome</keyword>
<proteinExistence type="predicted"/>